<dbReference type="SUPFAM" id="SSF53448">
    <property type="entry name" value="Nucleotide-diphospho-sugar transferases"/>
    <property type="match status" value="1"/>
</dbReference>
<comment type="similarity">
    <text evidence="1">Belongs to the glycosyltransferase 2 family.</text>
</comment>
<evidence type="ECO:0000256" key="3">
    <source>
        <dbReference type="ARBA" id="ARBA00022679"/>
    </source>
</evidence>
<reference evidence="4" key="1">
    <citation type="journal article" date="2022" name="ISME J.">
        <title>Identification of active gaseous-alkane degraders at natural gas seeps.</title>
        <authorList>
            <person name="Farhan Ul Haque M."/>
            <person name="Hernandez M."/>
            <person name="Crombie A.T."/>
            <person name="Murrell J.C."/>
        </authorList>
    </citation>
    <scope>NUCLEOTIDE SEQUENCE</scope>
    <source>
        <strain evidence="4">PC2</strain>
    </source>
</reference>
<comment type="caution">
    <text evidence="4">The sequence shown here is derived from an EMBL/GenBank/DDBJ whole genome shotgun (WGS) entry which is preliminary data.</text>
</comment>
<keyword evidence="3" id="KW-0808">Transferase</keyword>
<dbReference type="Gene3D" id="3.90.550.10">
    <property type="entry name" value="Spore Coat Polysaccharide Biosynthesis Protein SpsA, Chain A"/>
    <property type="match status" value="1"/>
</dbReference>
<dbReference type="EMBL" id="JAIVFP010000001">
    <property type="protein sequence ID" value="MCI4684396.1"/>
    <property type="molecule type" value="Genomic_DNA"/>
</dbReference>
<keyword evidence="5" id="KW-1185">Reference proteome</keyword>
<dbReference type="Pfam" id="PF13641">
    <property type="entry name" value="Glyco_tranf_2_3"/>
    <property type="match status" value="1"/>
</dbReference>
<dbReference type="RefSeq" id="WP_243068292.1">
    <property type="nucleotide sequence ID" value="NZ_JAIVFK010000001.1"/>
</dbReference>
<evidence type="ECO:0000313" key="5">
    <source>
        <dbReference type="Proteomes" id="UP001139104"/>
    </source>
</evidence>
<organism evidence="4 5">
    <name type="scientific">Candidatus Rhodoblastus alkanivorans</name>
    <dbReference type="NCBI Taxonomy" id="2954117"/>
    <lineage>
        <taxon>Bacteria</taxon>
        <taxon>Pseudomonadati</taxon>
        <taxon>Pseudomonadota</taxon>
        <taxon>Alphaproteobacteria</taxon>
        <taxon>Hyphomicrobiales</taxon>
        <taxon>Rhodoblastaceae</taxon>
        <taxon>Rhodoblastus</taxon>
    </lineage>
</organism>
<evidence type="ECO:0000313" key="4">
    <source>
        <dbReference type="EMBL" id="MCI4684396.1"/>
    </source>
</evidence>
<dbReference type="PANTHER" id="PTHR43179">
    <property type="entry name" value="RHAMNOSYLTRANSFERASE WBBL"/>
    <property type="match status" value="1"/>
</dbReference>
<sequence>MASGKMDIAEAVVLIVGYNNPNDIANCLAALARAAAVPRFDVYICENGGRAAYERLVRRLIEENLCRACAEAGDARGEAPPSPFLAVQRLELGSRPATVTVGWAEANLGYAGGVNAWLRPLMGREGWKGVWILNPDAEPAPDALGALVARAEDGGKGMVGSTILEAGSEEVVRFRGGLQWRKLSARSVAIGLGERLGAPIDLPAIERAMDSPSGASMYVTRRCVEQIGMMDESYFLFFEDLDWGVRAKKLGLGYASTSVVAHRRGTTTGSAGRGAALSRLAVYLQHRNAIHFVRRHYPWTLPLRIAMSIAYAVRFALNRAPGAGAAALEGMSAGIRGETGAPSWHRNPS</sequence>
<dbReference type="PANTHER" id="PTHR43179:SF12">
    <property type="entry name" value="GALACTOFURANOSYLTRANSFERASE GLFT2"/>
    <property type="match status" value="1"/>
</dbReference>
<dbReference type="InterPro" id="IPR029044">
    <property type="entry name" value="Nucleotide-diphossugar_trans"/>
</dbReference>
<keyword evidence="2" id="KW-0328">Glycosyltransferase</keyword>
<evidence type="ECO:0000256" key="1">
    <source>
        <dbReference type="ARBA" id="ARBA00006739"/>
    </source>
</evidence>
<dbReference type="Proteomes" id="UP001139104">
    <property type="component" value="Unassembled WGS sequence"/>
</dbReference>
<accession>A0ABS9ZAE6</accession>
<protein>
    <submittedName>
        <fullName evidence="4">Glycosyltransferase family 2 protein</fullName>
    </submittedName>
</protein>
<evidence type="ECO:0000256" key="2">
    <source>
        <dbReference type="ARBA" id="ARBA00022676"/>
    </source>
</evidence>
<gene>
    <name evidence="4" type="ORF">K2U94_16775</name>
</gene>
<name>A0ABS9ZAE6_9HYPH</name>
<proteinExistence type="inferred from homology"/>